<sequence>MFRRESGTQTTKWIKELMDLGYDDGLPTPISLAIQTTMASIRSESVHRLIQDLDREAIEANRQSVADADGVDIDAHAVLLLESLGIENWIQIRHTAKVKGDEAALNLVRKLQEDLPSVLETDQLDETRALKHTTMIGRALIWVDLEKNVYLKPEEKEDQVDVSAQIRNNPLIDFDVFSSEEQAGFTENLDNLSNSLAGETVAMSDKGDPFVPTDSMRTIEYNVSEKGSMMWKLSNMNSLAPLSAAIWGQLINISEVEEKQCLDAAINGIAPAKVLPWREAFKMSFFRDKYSCQEPVAGRVKVKIGTDSNRGPKHKMLLWNWLRPYLRCTCGQEKEKKCKGEMIWLDHALFYMYNNLRDFFPQPSVQARYMAFLIFLGGEARNAVLSHITFMHVRRLMLESALAIFADPKMRTLSEHGEAFGVRMIEKILKPPCFSEKIATAQMYLSNTKKRKASNLPNLNAAPTPMAPRGRGRWMRGGYRQSYGNRPYPNTPGSGALSSRSSGVTGNSSAPKNQGPFQYYTSVKRRHEF</sequence>
<evidence type="ECO:0000256" key="1">
    <source>
        <dbReference type="SAM" id="MobiDB-lite"/>
    </source>
</evidence>
<feature type="compositionally biased region" description="Low complexity" evidence="1">
    <location>
        <begin position="498"/>
        <end position="509"/>
    </location>
</feature>
<evidence type="ECO:0000313" key="2">
    <source>
        <dbReference type="EMBL" id="KAL3693646.1"/>
    </source>
</evidence>
<accession>A0ABD3HRS1</accession>
<dbReference type="Proteomes" id="UP001633002">
    <property type="component" value="Unassembled WGS sequence"/>
</dbReference>
<dbReference type="AlphaFoldDB" id="A0ABD3HRS1"/>
<keyword evidence="3" id="KW-1185">Reference proteome</keyword>
<reference evidence="2 3" key="1">
    <citation type="submission" date="2024-09" db="EMBL/GenBank/DDBJ databases">
        <title>Chromosome-scale assembly of Riccia sorocarpa.</title>
        <authorList>
            <person name="Paukszto L."/>
        </authorList>
    </citation>
    <scope>NUCLEOTIDE SEQUENCE [LARGE SCALE GENOMIC DNA]</scope>
    <source>
        <strain evidence="2">LP-2024</strain>
        <tissue evidence="2">Aerial parts of the thallus</tissue>
    </source>
</reference>
<gene>
    <name evidence="2" type="ORF">R1sor_007297</name>
</gene>
<proteinExistence type="predicted"/>
<comment type="caution">
    <text evidence="2">The sequence shown here is derived from an EMBL/GenBank/DDBJ whole genome shotgun (WGS) entry which is preliminary data.</text>
</comment>
<protein>
    <submittedName>
        <fullName evidence="2">Uncharacterized protein</fullName>
    </submittedName>
</protein>
<organism evidence="2 3">
    <name type="scientific">Riccia sorocarpa</name>
    <dbReference type="NCBI Taxonomy" id="122646"/>
    <lineage>
        <taxon>Eukaryota</taxon>
        <taxon>Viridiplantae</taxon>
        <taxon>Streptophyta</taxon>
        <taxon>Embryophyta</taxon>
        <taxon>Marchantiophyta</taxon>
        <taxon>Marchantiopsida</taxon>
        <taxon>Marchantiidae</taxon>
        <taxon>Marchantiales</taxon>
        <taxon>Ricciaceae</taxon>
        <taxon>Riccia</taxon>
    </lineage>
</organism>
<name>A0ABD3HRS1_9MARC</name>
<feature type="compositionally biased region" description="Polar residues" evidence="1">
    <location>
        <begin position="510"/>
        <end position="521"/>
    </location>
</feature>
<feature type="region of interest" description="Disordered" evidence="1">
    <location>
        <begin position="454"/>
        <end position="529"/>
    </location>
</feature>
<evidence type="ECO:0000313" key="3">
    <source>
        <dbReference type="Proteomes" id="UP001633002"/>
    </source>
</evidence>
<dbReference type="EMBL" id="JBJQOH010000003">
    <property type="protein sequence ID" value="KAL3693646.1"/>
    <property type="molecule type" value="Genomic_DNA"/>
</dbReference>